<organism evidence="3 4">
    <name type="scientific">Austropuccinia psidii MF-1</name>
    <dbReference type="NCBI Taxonomy" id="1389203"/>
    <lineage>
        <taxon>Eukaryota</taxon>
        <taxon>Fungi</taxon>
        <taxon>Dikarya</taxon>
        <taxon>Basidiomycota</taxon>
        <taxon>Pucciniomycotina</taxon>
        <taxon>Pucciniomycetes</taxon>
        <taxon>Pucciniales</taxon>
        <taxon>Sphaerophragmiaceae</taxon>
        <taxon>Austropuccinia</taxon>
    </lineage>
</organism>
<dbReference type="EMBL" id="AVOT02018112">
    <property type="protein sequence ID" value="MBW0504753.1"/>
    <property type="molecule type" value="Genomic_DNA"/>
</dbReference>
<evidence type="ECO:0000313" key="3">
    <source>
        <dbReference type="EMBL" id="MBW0504753.1"/>
    </source>
</evidence>
<dbReference type="InterPro" id="IPR054722">
    <property type="entry name" value="PolX-like_BBD"/>
</dbReference>
<feature type="region of interest" description="Disordered" evidence="1">
    <location>
        <begin position="1"/>
        <end position="24"/>
    </location>
</feature>
<dbReference type="Proteomes" id="UP000765509">
    <property type="component" value="Unassembled WGS sequence"/>
</dbReference>
<feature type="region of interest" description="Disordered" evidence="1">
    <location>
        <begin position="72"/>
        <end position="96"/>
    </location>
</feature>
<comment type="caution">
    <text evidence="3">The sequence shown here is derived from an EMBL/GenBank/DDBJ whole genome shotgun (WGS) entry which is preliminary data.</text>
</comment>
<reference evidence="3" key="1">
    <citation type="submission" date="2021-03" db="EMBL/GenBank/DDBJ databases">
        <title>Draft genome sequence of rust myrtle Austropuccinia psidii MF-1, a brazilian biotype.</title>
        <authorList>
            <person name="Quecine M.C."/>
            <person name="Pachon D.M.R."/>
            <person name="Bonatelli M.L."/>
            <person name="Correr F.H."/>
            <person name="Franceschini L.M."/>
            <person name="Leite T.F."/>
            <person name="Margarido G.R.A."/>
            <person name="Almeida C.A."/>
            <person name="Ferrarezi J.A."/>
            <person name="Labate C.A."/>
        </authorList>
    </citation>
    <scope>NUCLEOTIDE SEQUENCE</scope>
    <source>
        <strain evidence="3">MF-1</strain>
    </source>
</reference>
<feature type="region of interest" description="Disordered" evidence="1">
    <location>
        <begin position="254"/>
        <end position="273"/>
    </location>
</feature>
<dbReference type="OrthoDB" id="4232400at2759"/>
<dbReference type="AlphaFoldDB" id="A0A9Q3DNE0"/>
<gene>
    <name evidence="3" type="ORF">O181_044468</name>
</gene>
<feature type="domain" description="Retrovirus-related Pol polyprotein from transposon TNT 1-94-like beta-barrel" evidence="2">
    <location>
        <begin position="125"/>
        <end position="201"/>
    </location>
</feature>
<name>A0A9Q3DNE0_9BASI</name>
<evidence type="ECO:0000313" key="4">
    <source>
        <dbReference type="Proteomes" id="UP000765509"/>
    </source>
</evidence>
<sequence length="273" mass="30397">MATPSYTSSLTHSPSTRISPKNQTQYSQNYKITCISLKITTHHLDPNSVTALVSTSKKAYKIIYYCTNGKKNEKSTSHTKNKWLEGSPHLRPTCKDKKQRKTEASSYLAKALITSLETVAEDQPILDCGATHHIFNSTRLFLSLSDSTFIPVTTGDTNSSLKAVGVGKASLLCNSQPLSLDDCLFVPALNCNLICLLALFKEKLTINCSDNTFFMESNNFTLLSGKIINQLIPIDYILPQAQLTTYDKNFWSQRLNPPEKPGPAQQQHHLHCL</sequence>
<accession>A0A9Q3DNE0</accession>
<keyword evidence="4" id="KW-1185">Reference proteome</keyword>
<protein>
    <recommendedName>
        <fullName evidence="2">Retrovirus-related Pol polyprotein from transposon TNT 1-94-like beta-barrel domain-containing protein</fullName>
    </recommendedName>
</protein>
<dbReference type="Pfam" id="PF22936">
    <property type="entry name" value="Pol_BBD"/>
    <property type="match status" value="1"/>
</dbReference>
<evidence type="ECO:0000259" key="2">
    <source>
        <dbReference type="Pfam" id="PF22936"/>
    </source>
</evidence>
<evidence type="ECO:0000256" key="1">
    <source>
        <dbReference type="SAM" id="MobiDB-lite"/>
    </source>
</evidence>
<proteinExistence type="predicted"/>